<organism evidence="1 2">
    <name type="scientific">Ceriporiopsis subvermispora (strain B)</name>
    <name type="common">White-rot fungus</name>
    <name type="synonym">Gelatoporia subvermispora</name>
    <dbReference type="NCBI Taxonomy" id="914234"/>
    <lineage>
        <taxon>Eukaryota</taxon>
        <taxon>Fungi</taxon>
        <taxon>Dikarya</taxon>
        <taxon>Basidiomycota</taxon>
        <taxon>Agaricomycotina</taxon>
        <taxon>Agaricomycetes</taxon>
        <taxon>Polyporales</taxon>
        <taxon>Gelatoporiaceae</taxon>
        <taxon>Gelatoporia</taxon>
    </lineage>
</organism>
<evidence type="ECO:0000313" key="2">
    <source>
        <dbReference type="Proteomes" id="UP000016930"/>
    </source>
</evidence>
<sequence length="88" mass="8725">MGGGVGRGVDEADVDAELAFALDLRFRGAGSRAVVADGIEEDRAACEATEGGLETRAPCDAALGGCTAVTQGAGSSAGGRSFAQNLHR</sequence>
<reference evidence="1 2" key="1">
    <citation type="journal article" date="2012" name="Proc. Natl. Acad. Sci. U.S.A.">
        <title>Comparative genomics of Ceriporiopsis subvermispora and Phanerochaete chrysosporium provide insight into selective ligninolysis.</title>
        <authorList>
            <person name="Fernandez-Fueyo E."/>
            <person name="Ruiz-Duenas F.J."/>
            <person name="Ferreira P."/>
            <person name="Floudas D."/>
            <person name="Hibbett D.S."/>
            <person name="Canessa P."/>
            <person name="Larrondo L.F."/>
            <person name="James T.Y."/>
            <person name="Seelenfreund D."/>
            <person name="Lobos S."/>
            <person name="Polanco R."/>
            <person name="Tello M."/>
            <person name="Honda Y."/>
            <person name="Watanabe T."/>
            <person name="Watanabe T."/>
            <person name="Ryu J.S."/>
            <person name="Kubicek C.P."/>
            <person name="Schmoll M."/>
            <person name="Gaskell J."/>
            <person name="Hammel K.E."/>
            <person name="St John F.J."/>
            <person name="Vanden Wymelenberg A."/>
            <person name="Sabat G."/>
            <person name="Splinter BonDurant S."/>
            <person name="Syed K."/>
            <person name="Yadav J.S."/>
            <person name="Doddapaneni H."/>
            <person name="Subramanian V."/>
            <person name="Lavin J.L."/>
            <person name="Oguiza J.A."/>
            <person name="Perez G."/>
            <person name="Pisabarro A.G."/>
            <person name="Ramirez L."/>
            <person name="Santoyo F."/>
            <person name="Master E."/>
            <person name="Coutinho P.M."/>
            <person name="Henrissat B."/>
            <person name="Lombard V."/>
            <person name="Magnuson J.K."/>
            <person name="Kuees U."/>
            <person name="Hori C."/>
            <person name="Igarashi K."/>
            <person name="Samejima M."/>
            <person name="Held B.W."/>
            <person name="Barry K.W."/>
            <person name="LaButti K.M."/>
            <person name="Lapidus A."/>
            <person name="Lindquist E.A."/>
            <person name="Lucas S.M."/>
            <person name="Riley R."/>
            <person name="Salamov A.A."/>
            <person name="Hoffmeister D."/>
            <person name="Schwenk D."/>
            <person name="Hadar Y."/>
            <person name="Yarden O."/>
            <person name="de Vries R.P."/>
            <person name="Wiebenga A."/>
            <person name="Stenlid J."/>
            <person name="Eastwood D."/>
            <person name="Grigoriev I.V."/>
            <person name="Berka R.M."/>
            <person name="Blanchette R.A."/>
            <person name="Kersten P."/>
            <person name="Martinez A.T."/>
            <person name="Vicuna R."/>
            <person name="Cullen D."/>
        </authorList>
    </citation>
    <scope>NUCLEOTIDE SEQUENCE [LARGE SCALE GENOMIC DNA]</scope>
    <source>
        <strain evidence="1 2">B</strain>
    </source>
</reference>
<dbReference type="Proteomes" id="UP000016930">
    <property type="component" value="Unassembled WGS sequence"/>
</dbReference>
<dbReference type="AlphaFoldDB" id="M2PCT1"/>
<gene>
    <name evidence="1" type="ORF">CERSUDRAFT_87361</name>
</gene>
<protein>
    <submittedName>
        <fullName evidence="1">Uncharacterized protein</fullName>
    </submittedName>
</protein>
<keyword evidence="2" id="KW-1185">Reference proteome</keyword>
<name>M2PCT1_CERS8</name>
<evidence type="ECO:0000313" key="1">
    <source>
        <dbReference type="EMBL" id="EMD33524.1"/>
    </source>
</evidence>
<dbReference type="EMBL" id="KB445806">
    <property type="protein sequence ID" value="EMD33524.1"/>
    <property type="molecule type" value="Genomic_DNA"/>
</dbReference>
<proteinExistence type="predicted"/>
<dbReference type="HOGENOM" id="CLU_2468842_0_0_1"/>
<accession>M2PCT1</accession>